<dbReference type="Pfam" id="PF07992">
    <property type="entry name" value="Pyr_redox_2"/>
    <property type="match status" value="1"/>
</dbReference>
<dbReference type="SUPFAM" id="SSF51905">
    <property type="entry name" value="FAD/NAD(P)-binding domain"/>
    <property type="match status" value="1"/>
</dbReference>
<keyword evidence="3" id="KW-0285">Flavoprotein</keyword>
<dbReference type="Gene3D" id="3.50.50.60">
    <property type="entry name" value="FAD/NAD(P)-binding domain"/>
    <property type="match status" value="2"/>
</dbReference>
<protein>
    <recommendedName>
        <fullName evidence="5">FAD/NAD(P)-binding domain-containing protein</fullName>
    </recommendedName>
</protein>
<keyword evidence="7" id="KW-1185">Reference proteome</keyword>
<dbReference type="Proteomes" id="UP000679779">
    <property type="component" value="Unassembled WGS sequence"/>
</dbReference>
<accession>A0A920CAM9</accession>
<sequence>MIYDCAIVGGGPAGLNAALVLGRARRNVAIFDDGQPRNRVTRASHGFITRDGVTPADFRRIAHEEVLKYPSVRHWQTGVTGVRKTKNGFCVLTASGKAVEARKLIFASGLKEVFPNIEGLHEYYGKSVFNCPYCDGWEMRDRPLAVISEEPSVFHMAKLLYNWSRDLIVCTNGGAPLTDEQRQRLESRGIRVIRTQVAAFSGHDGQLESIRFADGSLIERGGAFITPKFLPKAEFKDALGYETNDDGGIAVDAAGRSSVKGIYAAGDAAYVRPSQLVYAAAAGSKVAITVNMDLTDEDFGE</sequence>
<dbReference type="RefSeq" id="WP_160044363.1">
    <property type="nucleotide sequence ID" value="NZ_BORQ01000002.1"/>
</dbReference>
<comment type="subunit">
    <text evidence="2">Homodimer.</text>
</comment>
<evidence type="ECO:0000313" key="7">
    <source>
        <dbReference type="Proteomes" id="UP000679779"/>
    </source>
</evidence>
<evidence type="ECO:0000256" key="4">
    <source>
        <dbReference type="ARBA" id="ARBA00023002"/>
    </source>
</evidence>
<comment type="cofactor">
    <cofactor evidence="1">
        <name>FAD</name>
        <dbReference type="ChEBI" id="CHEBI:57692"/>
    </cofactor>
</comment>
<dbReference type="PRINTS" id="PR00368">
    <property type="entry name" value="FADPNR"/>
</dbReference>
<evidence type="ECO:0000256" key="2">
    <source>
        <dbReference type="ARBA" id="ARBA00011738"/>
    </source>
</evidence>
<dbReference type="EMBL" id="BORQ01000002">
    <property type="protein sequence ID" value="GIO31078.1"/>
    <property type="molecule type" value="Genomic_DNA"/>
</dbReference>
<evidence type="ECO:0000259" key="5">
    <source>
        <dbReference type="Pfam" id="PF07992"/>
    </source>
</evidence>
<evidence type="ECO:0000256" key="1">
    <source>
        <dbReference type="ARBA" id="ARBA00001974"/>
    </source>
</evidence>
<organism evidence="6 7">
    <name type="scientific">Paenibacillus albilobatus</name>
    <dbReference type="NCBI Taxonomy" id="2716884"/>
    <lineage>
        <taxon>Bacteria</taxon>
        <taxon>Bacillati</taxon>
        <taxon>Bacillota</taxon>
        <taxon>Bacilli</taxon>
        <taxon>Bacillales</taxon>
        <taxon>Paenibacillaceae</taxon>
        <taxon>Paenibacillus</taxon>
    </lineage>
</organism>
<keyword evidence="4" id="KW-0560">Oxidoreductase</keyword>
<evidence type="ECO:0000256" key="3">
    <source>
        <dbReference type="ARBA" id="ARBA00022630"/>
    </source>
</evidence>
<comment type="caution">
    <text evidence="6">The sequence shown here is derived from an EMBL/GenBank/DDBJ whole genome shotgun (WGS) entry which is preliminary data.</text>
</comment>
<feature type="domain" description="FAD/NAD(P)-binding" evidence="5">
    <location>
        <begin position="3"/>
        <end position="283"/>
    </location>
</feature>
<gene>
    <name evidence="6" type="ORF">J2TS6_22190</name>
</gene>
<evidence type="ECO:0000313" key="6">
    <source>
        <dbReference type="EMBL" id="GIO31078.1"/>
    </source>
</evidence>
<name>A0A920CAM9_9BACL</name>
<dbReference type="PRINTS" id="PR00469">
    <property type="entry name" value="PNDRDTASEII"/>
</dbReference>
<dbReference type="GO" id="GO:0016491">
    <property type="term" value="F:oxidoreductase activity"/>
    <property type="evidence" value="ECO:0007669"/>
    <property type="project" value="UniProtKB-KW"/>
</dbReference>
<dbReference type="InterPro" id="IPR050097">
    <property type="entry name" value="Ferredoxin-NADP_redctase_2"/>
</dbReference>
<proteinExistence type="predicted"/>
<reference evidence="6" key="1">
    <citation type="submission" date="2021-03" db="EMBL/GenBank/DDBJ databases">
        <title>Antimicrobial resistance genes in bacteria isolated from Japanese honey, and their potential for conferring macrolide and lincosamide resistance in the American foulbrood pathogen Paenibacillus larvae.</title>
        <authorList>
            <person name="Okamoto M."/>
            <person name="Kumagai M."/>
            <person name="Kanamori H."/>
            <person name="Takamatsu D."/>
        </authorList>
    </citation>
    <scope>NUCLEOTIDE SEQUENCE</scope>
    <source>
        <strain evidence="6">J2TS6</strain>
    </source>
</reference>
<dbReference type="PANTHER" id="PTHR48105">
    <property type="entry name" value="THIOREDOXIN REDUCTASE 1-RELATED-RELATED"/>
    <property type="match status" value="1"/>
</dbReference>
<dbReference type="InterPro" id="IPR023753">
    <property type="entry name" value="FAD/NAD-binding_dom"/>
</dbReference>
<dbReference type="InterPro" id="IPR036188">
    <property type="entry name" value="FAD/NAD-bd_sf"/>
</dbReference>
<dbReference type="AlphaFoldDB" id="A0A920CAM9"/>